<organism evidence="2 3">
    <name type="scientific">Astrephomene gubernaculifera</name>
    <dbReference type="NCBI Taxonomy" id="47775"/>
    <lineage>
        <taxon>Eukaryota</taxon>
        <taxon>Viridiplantae</taxon>
        <taxon>Chlorophyta</taxon>
        <taxon>core chlorophytes</taxon>
        <taxon>Chlorophyceae</taxon>
        <taxon>CS clade</taxon>
        <taxon>Chlamydomonadales</taxon>
        <taxon>Astrephomenaceae</taxon>
        <taxon>Astrephomene</taxon>
    </lineage>
</organism>
<feature type="region of interest" description="Disordered" evidence="1">
    <location>
        <begin position="153"/>
        <end position="193"/>
    </location>
</feature>
<accession>A0AAD3DQL4</accession>
<sequence>RAAAMRAAQEAEIRLAAQLQAARSSGAAGAAAGGAGGGVKGPALRGSARITELSDASDPQMLAAFMQAWRAQPSFAVAVISSRPLALEPELRQQQQQQLGMATAGTTGGGLASSAVGRVAAPDGSRSSAVDACLTVPGPPCAAVLQQHNPHAAAWGNAGASPGTDGVREAPAELKGGQGQRQQQRRRQHGSAAQVAEVDGLVVTWSHTEAVVLTFTGSAHSESTEGDSSAGDEAAGVGGKRKAAAQLPRPAKTGGKPPAAAARAGAGSEEDAGRGEVPHADKASGGATSGNARTASALWRAACEVLGAAASCKVCWHAEAQLAALMAAGCDPAGQWDDPQVMAWMAQGTAGPQEFTLPELQRSVLPAYAVRVPLQHRAAATAACRTALGAWALAPPLRAMMAAEGAATHYRLVEAPLTLELARSRLHLLGRHQTAQPAPASPPQQPPPPYVSSAAGNPAASTAAALAAAAGRQEVDPQASSTSHRASSGTAGMQATNAGVSPLPKFACGGLTLNEAACRSELSRMTASQDACERLVSHILGQPVDLSQPATLEALCAREYLHRRPGVLPPDLQVQCPMGRRQPRFQAFYARAGLPPRERARAEALSALLTRHAAATEMAAALRALLAASEEAEAAAPAAAAAKEGCRDPAARTAGGSDRELSPEPGRNGVEAAVYPAGGSGAVAAAVPESGCGGAARFALHRAGVHGRLGFVFCQDAGNAAGPAAATASASDAADAAAAADGLVVVGELSSAPVPAPSLQQQYCSSAEGERYLQGQLPLPVLFLDSPLPPDPHPGQHPPHPPPGP</sequence>
<name>A0AAD3DQL4_9CHLO</name>
<evidence type="ECO:0000256" key="1">
    <source>
        <dbReference type="SAM" id="MobiDB-lite"/>
    </source>
</evidence>
<dbReference type="Gene3D" id="3.30.420.10">
    <property type="entry name" value="Ribonuclease H-like superfamily/Ribonuclease H"/>
    <property type="match status" value="1"/>
</dbReference>
<proteinExistence type="predicted"/>
<feature type="non-terminal residue" evidence="2">
    <location>
        <position position="805"/>
    </location>
</feature>
<feature type="compositionally biased region" description="Low complexity" evidence="1">
    <location>
        <begin position="244"/>
        <end position="267"/>
    </location>
</feature>
<feature type="compositionally biased region" description="Low complexity" evidence="1">
    <location>
        <begin position="451"/>
        <end position="470"/>
    </location>
</feature>
<feature type="compositionally biased region" description="Polar residues" evidence="1">
    <location>
        <begin position="478"/>
        <end position="496"/>
    </location>
</feature>
<dbReference type="EMBL" id="BMAR01000010">
    <property type="protein sequence ID" value="GFR45399.1"/>
    <property type="molecule type" value="Genomic_DNA"/>
</dbReference>
<dbReference type="AlphaFoldDB" id="A0AAD3DQL4"/>
<feature type="region of interest" description="Disordered" evidence="1">
    <location>
        <begin position="433"/>
        <end position="496"/>
    </location>
</feature>
<feature type="non-terminal residue" evidence="2">
    <location>
        <position position="1"/>
    </location>
</feature>
<feature type="compositionally biased region" description="Pro residues" evidence="1">
    <location>
        <begin position="787"/>
        <end position="805"/>
    </location>
</feature>
<feature type="compositionally biased region" description="Basic and acidic residues" evidence="1">
    <location>
        <begin position="271"/>
        <end position="282"/>
    </location>
</feature>
<protein>
    <submittedName>
        <fullName evidence="2">Uncharacterized protein</fullName>
    </submittedName>
</protein>
<feature type="region of interest" description="Disordered" evidence="1">
    <location>
        <begin position="639"/>
        <end position="673"/>
    </location>
</feature>
<dbReference type="InterPro" id="IPR036397">
    <property type="entry name" value="RNaseH_sf"/>
</dbReference>
<dbReference type="Proteomes" id="UP001054857">
    <property type="component" value="Unassembled WGS sequence"/>
</dbReference>
<reference evidence="2 3" key="1">
    <citation type="journal article" date="2021" name="Sci. Rep.">
        <title>Genome sequencing of the multicellular alga Astrephomene provides insights into convergent evolution of germ-soma differentiation.</title>
        <authorList>
            <person name="Yamashita S."/>
            <person name="Yamamoto K."/>
            <person name="Matsuzaki R."/>
            <person name="Suzuki S."/>
            <person name="Yamaguchi H."/>
            <person name="Hirooka S."/>
            <person name="Minakuchi Y."/>
            <person name="Miyagishima S."/>
            <person name="Kawachi M."/>
            <person name="Toyoda A."/>
            <person name="Nozaki H."/>
        </authorList>
    </citation>
    <scope>NUCLEOTIDE SEQUENCE [LARGE SCALE GENOMIC DNA]</scope>
    <source>
        <strain evidence="2 3">NIES-4017</strain>
    </source>
</reference>
<feature type="compositionally biased region" description="Pro residues" evidence="1">
    <location>
        <begin position="439"/>
        <end position="450"/>
    </location>
</feature>
<feature type="region of interest" description="Disordered" evidence="1">
    <location>
        <begin position="782"/>
        <end position="805"/>
    </location>
</feature>
<evidence type="ECO:0000313" key="3">
    <source>
        <dbReference type="Proteomes" id="UP001054857"/>
    </source>
</evidence>
<keyword evidence="3" id="KW-1185">Reference proteome</keyword>
<feature type="region of interest" description="Disordered" evidence="1">
    <location>
        <begin position="219"/>
        <end position="290"/>
    </location>
</feature>
<evidence type="ECO:0000313" key="2">
    <source>
        <dbReference type="EMBL" id="GFR45399.1"/>
    </source>
</evidence>
<gene>
    <name evidence="2" type="ORF">Agub_g6675</name>
</gene>
<dbReference type="GO" id="GO:0003676">
    <property type="term" value="F:nucleic acid binding"/>
    <property type="evidence" value="ECO:0007669"/>
    <property type="project" value="InterPro"/>
</dbReference>
<comment type="caution">
    <text evidence="2">The sequence shown here is derived from an EMBL/GenBank/DDBJ whole genome shotgun (WGS) entry which is preliminary data.</text>
</comment>